<organism evidence="1 2">
    <name type="scientific">Echinicola rosea</name>
    <dbReference type="NCBI Taxonomy" id="1807691"/>
    <lineage>
        <taxon>Bacteria</taxon>
        <taxon>Pseudomonadati</taxon>
        <taxon>Bacteroidota</taxon>
        <taxon>Cytophagia</taxon>
        <taxon>Cytophagales</taxon>
        <taxon>Cyclobacteriaceae</taxon>
        <taxon>Echinicola</taxon>
    </lineage>
</organism>
<reference evidence="2" key="1">
    <citation type="journal article" date="2019" name="Int. J. Syst. Evol. Microbiol.">
        <title>The Global Catalogue of Microorganisms (GCM) 10K type strain sequencing project: providing services to taxonomists for standard genome sequencing and annotation.</title>
        <authorList>
            <consortium name="The Broad Institute Genomics Platform"/>
            <consortium name="The Broad Institute Genome Sequencing Center for Infectious Disease"/>
            <person name="Wu L."/>
            <person name="Ma J."/>
        </authorList>
    </citation>
    <scope>NUCLEOTIDE SEQUENCE [LARGE SCALE GENOMIC DNA]</scope>
    <source>
        <strain evidence="2">CGMCC 1.15407</strain>
    </source>
</reference>
<evidence type="ECO:0000313" key="2">
    <source>
        <dbReference type="Proteomes" id="UP000647339"/>
    </source>
</evidence>
<gene>
    <name evidence="1" type="ORF">GCM10011339_35990</name>
</gene>
<dbReference type="RefSeq" id="WP_137404390.1">
    <property type="nucleotide sequence ID" value="NZ_BMIU01000021.1"/>
</dbReference>
<proteinExistence type="predicted"/>
<sequence>MEFDITGETIAKFCYGNKDSSIIRIVESESDPATYTDDALNCIAKLFSEVSGKTYTPANFYPKNTFNEELVPKKIIDLSHKLGPTHVINEIIHNSDFLQKPRSTKEITTFANENFDGEWNEGHFTSTAFRMSQQENNKIKRIDDKERVWYIDIAYFDDGKRDATKDG</sequence>
<dbReference type="Proteomes" id="UP000647339">
    <property type="component" value="Unassembled WGS sequence"/>
</dbReference>
<name>A0ABQ1V8Q8_9BACT</name>
<protein>
    <submittedName>
        <fullName evidence="1">Uncharacterized protein</fullName>
    </submittedName>
</protein>
<dbReference type="EMBL" id="BMIU01000021">
    <property type="protein sequence ID" value="GGF44302.1"/>
    <property type="molecule type" value="Genomic_DNA"/>
</dbReference>
<evidence type="ECO:0000313" key="1">
    <source>
        <dbReference type="EMBL" id="GGF44302.1"/>
    </source>
</evidence>
<comment type="caution">
    <text evidence="1">The sequence shown here is derived from an EMBL/GenBank/DDBJ whole genome shotgun (WGS) entry which is preliminary data.</text>
</comment>
<accession>A0ABQ1V8Q8</accession>
<keyword evidence="2" id="KW-1185">Reference proteome</keyword>